<gene>
    <name evidence="4" type="ORF">PoB_002309100</name>
</gene>
<feature type="region of interest" description="Disordered" evidence="2">
    <location>
        <begin position="123"/>
        <end position="152"/>
    </location>
</feature>
<accession>A0AAV3ZKY1</accession>
<dbReference type="CDD" id="cd14706">
    <property type="entry name" value="bZIP_CREBZF"/>
    <property type="match status" value="1"/>
</dbReference>
<name>A0AAV3ZKY1_9GAST</name>
<dbReference type="SUPFAM" id="SSF57959">
    <property type="entry name" value="Leucine zipper domain"/>
    <property type="match status" value="1"/>
</dbReference>
<proteinExistence type="predicted"/>
<evidence type="ECO:0000259" key="3">
    <source>
        <dbReference type="PROSITE" id="PS50217"/>
    </source>
</evidence>
<dbReference type="SMART" id="SM00338">
    <property type="entry name" value="BRLZ"/>
    <property type="match status" value="1"/>
</dbReference>
<evidence type="ECO:0000313" key="5">
    <source>
        <dbReference type="Proteomes" id="UP000735302"/>
    </source>
</evidence>
<feature type="domain" description="BZIP" evidence="3">
    <location>
        <begin position="145"/>
        <end position="199"/>
    </location>
</feature>
<dbReference type="PROSITE" id="PS50217">
    <property type="entry name" value="BZIP"/>
    <property type="match status" value="1"/>
</dbReference>
<dbReference type="Gene3D" id="1.20.5.170">
    <property type="match status" value="1"/>
</dbReference>
<organism evidence="4 5">
    <name type="scientific">Plakobranchus ocellatus</name>
    <dbReference type="NCBI Taxonomy" id="259542"/>
    <lineage>
        <taxon>Eukaryota</taxon>
        <taxon>Metazoa</taxon>
        <taxon>Spiralia</taxon>
        <taxon>Lophotrochozoa</taxon>
        <taxon>Mollusca</taxon>
        <taxon>Gastropoda</taxon>
        <taxon>Heterobranchia</taxon>
        <taxon>Euthyneura</taxon>
        <taxon>Panpulmonata</taxon>
        <taxon>Sacoglossa</taxon>
        <taxon>Placobranchoidea</taxon>
        <taxon>Plakobranchidae</taxon>
        <taxon>Plakobranchus</taxon>
    </lineage>
</organism>
<dbReference type="GO" id="GO:0003700">
    <property type="term" value="F:DNA-binding transcription factor activity"/>
    <property type="evidence" value="ECO:0007669"/>
    <property type="project" value="InterPro"/>
</dbReference>
<keyword evidence="1" id="KW-0175">Coiled coil</keyword>
<dbReference type="InterPro" id="IPR004827">
    <property type="entry name" value="bZIP"/>
</dbReference>
<feature type="coiled-coil region" evidence="1">
    <location>
        <begin position="154"/>
        <end position="188"/>
    </location>
</feature>
<evidence type="ECO:0000256" key="2">
    <source>
        <dbReference type="SAM" id="MobiDB-lite"/>
    </source>
</evidence>
<dbReference type="InterPro" id="IPR046347">
    <property type="entry name" value="bZIP_sf"/>
</dbReference>
<dbReference type="AlphaFoldDB" id="A0AAV3ZKY1"/>
<evidence type="ECO:0000256" key="1">
    <source>
        <dbReference type="SAM" id="Coils"/>
    </source>
</evidence>
<dbReference type="Proteomes" id="UP000735302">
    <property type="component" value="Unassembled WGS sequence"/>
</dbReference>
<reference evidence="4 5" key="1">
    <citation type="journal article" date="2021" name="Elife">
        <title>Chloroplast acquisition without the gene transfer in kleptoplastic sea slugs, Plakobranchus ocellatus.</title>
        <authorList>
            <person name="Maeda T."/>
            <person name="Takahashi S."/>
            <person name="Yoshida T."/>
            <person name="Shimamura S."/>
            <person name="Takaki Y."/>
            <person name="Nagai Y."/>
            <person name="Toyoda A."/>
            <person name="Suzuki Y."/>
            <person name="Arimoto A."/>
            <person name="Ishii H."/>
            <person name="Satoh N."/>
            <person name="Nishiyama T."/>
            <person name="Hasebe M."/>
            <person name="Maruyama T."/>
            <person name="Minagawa J."/>
            <person name="Obokata J."/>
            <person name="Shigenobu S."/>
        </authorList>
    </citation>
    <scope>NUCLEOTIDE SEQUENCE [LARGE SCALE GENOMIC DNA]</scope>
</reference>
<comment type="caution">
    <text evidence="4">The sequence shown here is derived from an EMBL/GenBank/DDBJ whole genome shotgun (WGS) entry which is preliminary data.</text>
</comment>
<dbReference type="EMBL" id="BLXT01002683">
    <property type="protein sequence ID" value="GFN96585.1"/>
    <property type="molecule type" value="Genomic_DNA"/>
</dbReference>
<evidence type="ECO:0000313" key="4">
    <source>
        <dbReference type="EMBL" id="GFN96585.1"/>
    </source>
</evidence>
<keyword evidence="5" id="KW-1185">Reference proteome</keyword>
<feature type="region of interest" description="Disordered" evidence="2">
    <location>
        <begin position="82"/>
        <end position="101"/>
    </location>
</feature>
<sequence length="310" mass="33807">MDFPEISFDTYDSWDAIPLPESHEYESSNIDSNMAQAVFEDVCFSDNAPEKKKTNDLGFDKISIDSTANFVIDPLTGISTTHSLEQPNCFTSSNAPGSESSSMSAVLKLGTYSGSKRKPAILVVNDNSVSSSGRRGPPGGDPNSKNAIAARDNRLKKKKYIADLENTVRELQSENDQLRKETEIKKQSMISLQLEVQYLKNVIANQSTLSALLKSVSQTPGINLSASISQPSASQHQNTLPLEVSSEALPINNYWCNSTHNLCFCYNGTSLGRANNNTGRKQIKIVSPISHNASHVRRVKASLPHALAVC</sequence>
<dbReference type="Pfam" id="PF00170">
    <property type="entry name" value="bZIP_1"/>
    <property type="match status" value="1"/>
</dbReference>
<protein>
    <submittedName>
        <fullName evidence="4">Creb/atf bzip transcription factor</fullName>
    </submittedName>
</protein>